<keyword evidence="3" id="KW-1185">Reference proteome</keyword>
<protein>
    <submittedName>
        <fullName evidence="2">Uncharacterized protein</fullName>
    </submittedName>
</protein>
<dbReference type="EMBL" id="ABZS01000150">
    <property type="protein sequence ID" value="EEP60111.1"/>
    <property type="molecule type" value="Genomic_DNA"/>
</dbReference>
<dbReference type="OrthoDB" id="15445at2"/>
<accession>C4FLE0</accession>
<organism evidence="2 3">
    <name type="scientific">Sulfurihydrogenibium yellowstonense SS-5</name>
    <dbReference type="NCBI Taxonomy" id="432331"/>
    <lineage>
        <taxon>Bacteria</taxon>
        <taxon>Pseudomonadati</taxon>
        <taxon>Aquificota</taxon>
        <taxon>Aquificia</taxon>
        <taxon>Aquificales</taxon>
        <taxon>Hydrogenothermaceae</taxon>
        <taxon>Sulfurihydrogenibium</taxon>
    </lineage>
</organism>
<reference evidence="2 3" key="1">
    <citation type="submission" date="2009-04" db="EMBL/GenBank/DDBJ databases">
        <authorList>
            <person name="Reysenbach A.-L."/>
            <person name="Heidelberg J.F."/>
            <person name="Nelson W.C."/>
        </authorList>
    </citation>
    <scope>NUCLEOTIDE SEQUENCE [LARGE SCALE GENOMIC DNA]</scope>
    <source>
        <strain evidence="2 3">SS-5</strain>
    </source>
</reference>
<name>C4FLE0_9AQUI</name>
<evidence type="ECO:0000256" key="1">
    <source>
        <dbReference type="SAM" id="Coils"/>
    </source>
</evidence>
<proteinExistence type="predicted"/>
<feature type="coiled-coil region" evidence="1">
    <location>
        <begin position="6"/>
        <end position="33"/>
    </location>
</feature>
<dbReference type="AlphaFoldDB" id="C4FLE0"/>
<evidence type="ECO:0000313" key="3">
    <source>
        <dbReference type="Proteomes" id="UP000005540"/>
    </source>
</evidence>
<comment type="caution">
    <text evidence="2">The sequence shown here is derived from an EMBL/GenBank/DDBJ whole genome shotgun (WGS) entry which is preliminary data.</text>
</comment>
<keyword evidence="1" id="KW-0175">Coiled coil</keyword>
<dbReference type="Proteomes" id="UP000005540">
    <property type="component" value="Unassembled WGS sequence"/>
</dbReference>
<sequence>MAIDEFDNLQKELESMKKRYAKIIREKEKSRKRQQDVHFTDKDKQILIESFVIGALIENVITKTISRLI</sequence>
<evidence type="ECO:0000313" key="2">
    <source>
        <dbReference type="EMBL" id="EEP60111.1"/>
    </source>
</evidence>
<dbReference type="RefSeq" id="WP_007547711.1">
    <property type="nucleotide sequence ID" value="NZ_ABZS01000150.1"/>
</dbReference>
<gene>
    <name evidence="2" type="ORF">SULYE_1394</name>
</gene>